<dbReference type="GO" id="GO:0009103">
    <property type="term" value="P:lipopolysaccharide biosynthetic process"/>
    <property type="evidence" value="ECO:0007669"/>
    <property type="project" value="TreeGrafter"/>
</dbReference>
<dbReference type="EMBL" id="CP019609">
    <property type="protein sequence ID" value="AQP52999.1"/>
    <property type="molecule type" value="Genomic_DNA"/>
</dbReference>
<dbReference type="SUPFAM" id="SSF53756">
    <property type="entry name" value="UDP-Glycosyltransferase/glycogen phosphorylase"/>
    <property type="match status" value="1"/>
</dbReference>
<dbReference type="STRING" id="633807.BW732_01335"/>
<dbReference type="AlphaFoldDB" id="A0A1Q2D3N8"/>
<dbReference type="InterPro" id="IPR028098">
    <property type="entry name" value="Glyco_trans_4-like_N"/>
</dbReference>
<name>A0A1Q2D3N8_9ENTE</name>
<evidence type="ECO:0000313" key="5">
    <source>
        <dbReference type="Proteomes" id="UP000188246"/>
    </source>
</evidence>
<dbReference type="Pfam" id="PF00534">
    <property type="entry name" value="Glycos_transf_1"/>
    <property type="match status" value="1"/>
</dbReference>
<keyword evidence="5" id="KW-1185">Reference proteome</keyword>
<dbReference type="PANTHER" id="PTHR46401">
    <property type="entry name" value="GLYCOSYLTRANSFERASE WBBK-RELATED"/>
    <property type="match status" value="1"/>
</dbReference>
<evidence type="ECO:0000313" key="4">
    <source>
        <dbReference type="EMBL" id="AQP52999.1"/>
    </source>
</evidence>
<evidence type="ECO:0000259" key="3">
    <source>
        <dbReference type="Pfam" id="PF13439"/>
    </source>
</evidence>
<evidence type="ECO:0000259" key="2">
    <source>
        <dbReference type="Pfam" id="PF00534"/>
    </source>
</evidence>
<dbReference type="CDD" id="cd03801">
    <property type="entry name" value="GT4_PimA-like"/>
    <property type="match status" value="1"/>
</dbReference>
<dbReference type="KEGG" id="vpi:BW732_01335"/>
<evidence type="ECO:0000256" key="1">
    <source>
        <dbReference type="ARBA" id="ARBA00022679"/>
    </source>
</evidence>
<proteinExistence type="predicted"/>
<dbReference type="InterPro" id="IPR001296">
    <property type="entry name" value="Glyco_trans_1"/>
</dbReference>
<dbReference type="OrthoDB" id="9802525at2"/>
<dbReference type="GO" id="GO:0016757">
    <property type="term" value="F:glycosyltransferase activity"/>
    <property type="evidence" value="ECO:0007669"/>
    <property type="project" value="InterPro"/>
</dbReference>
<organism evidence="4 5">
    <name type="scientific">Vagococcus penaei</name>
    <dbReference type="NCBI Taxonomy" id="633807"/>
    <lineage>
        <taxon>Bacteria</taxon>
        <taxon>Bacillati</taxon>
        <taxon>Bacillota</taxon>
        <taxon>Bacilli</taxon>
        <taxon>Lactobacillales</taxon>
        <taxon>Enterococcaceae</taxon>
        <taxon>Vagococcus</taxon>
    </lineage>
</organism>
<keyword evidence="1 4" id="KW-0808">Transferase</keyword>
<dbReference type="Proteomes" id="UP000188246">
    <property type="component" value="Chromosome"/>
</dbReference>
<gene>
    <name evidence="4" type="ORF">BW732_01335</name>
</gene>
<dbReference type="Gene3D" id="3.40.50.2000">
    <property type="entry name" value="Glycogen Phosphorylase B"/>
    <property type="match status" value="2"/>
</dbReference>
<dbReference type="PANTHER" id="PTHR46401:SF2">
    <property type="entry name" value="GLYCOSYLTRANSFERASE WBBK-RELATED"/>
    <property type="match status" value="1"/>
</dbReference>
<feature type="domain" description="Glycosyltransferase subfamily 4-like N-terminal" evidence="3">
    <location>
        <begin position="46"/>
        <end position="142"/>
    </location>
</feature>
<reference evidence="4 5" key="1">
    <citation type="journal article" date="2010" name="Int. J. Syst. Evol. Microbiol.">
        <title>Vagococcus penaei sp. nov., isolated from spoilage microbiota of cooked shrimp (Penaeus vannamei).</title>
        <authorList>
            <person name="Jaffres E."/>
            <person name="Prevost H."/>
            <person name="Rossero A."/>
            <person name="Joffraud J.J."/>
            <person name="Dousset X."/>
        </authorList>
    </citation>
    <scope>NUCLEOTIDE SEQUENCE [LARGE SCALE GENOMIC DNA]</scope>
    <source>
        <strain evidence="4 5">CD276</strain>
    </source>
</reference>
<sequence length="341" mass="39571">MLKINMFSSADKVKGQGVGSAYNELINMLKKRFSNDFSVKINQYSASDISHYHTVDLPYYLSTFFRKKRGRLVGYVHFVPATLEGSLSIYPPFLKVFNWYLVKFYQRMDELVVVNPSFIDELEKIGIERERVTYIPNFVSTEDFYEVSDSLKQQWKQELSLADSSLIVMGAGQIQKRKGLDDFIYLAKTNPEITFVWVGGFSFGKMTDGYEDYQKVYKNPPANLIFPGIVDREKMVQYYNIADIFLLPSYNELFPMCILEAFNCGTPVMLRNLTLYHSIIEGDYLPCEDVSEMDQVINDCKENPQLLSEYEEKSRRAAQFYSENNVASLWKKFYTSVANKK</sequence>
<feature type="domain" description="Glycosyl transferase family 1" evidence="2">
    <location>
        <begin position="153"/>
        <end position="315"/>
    </location>
</feature>
<protein>
    <submittedName>
        <fullName evidence="4">Glycosyltransferase</fullName>
    </submittedName>
</protein>
<dbReference type="RefSeq" id="WP_077275096.1">
    <property type="nucleotide sequence ID" value="NZ_CP019609.1"/>
</dbReference>
<accession>A0A1Q2D3N8</accession>
<dbReference type="Pfam" id="PF13439">
    <property type="entry name" value="Glyco_transf_4"/>
    <property type="match status" value="1"/>
</dbReference>